<evidence type="ECO:0000256" key="1">
    <source>
        <dbReference type="ARBA" id="ARBA00004141"/>
    </source>
</evidence>
<dbReference type="PANTHER" id="PTHR24064">
    <property type="entry name" value="SOLUTE CARRIER FAMILY 22 MEMBER"/>
    <property type="match status" value="1"/>
</dbReference>
<dbReference type="InterPro" id="IPR036259">
    <property type="entry name" value="MFS_trans_sf"/>
</dbReference>
<feature type="transmembrane region" description="Helical" evidence="6">
    <location>
        <begin position="132"/>
        <end position="152"/>
    </location>
</feature>
<evidence type="ECO:0000313" key="8">
    <source>
        <dbReference type="EMBL" id="CAG07578.1"/>
    </source>
</evidence>
<dbReference type="EMBL" id="CAAE01014992">
    <property type="protein sequence ID" value="CAG07578.1"/>
    <property type="molecule type" value="Genomic_DNA"/>
</dbReference>
<reference evidence="8" key="2">
    <citation type="submission" date="2004-02" db="EMBL/GenBank/DDBJ databases">
        <authorList>
            <consortium name="Genoscope"/>
            <consortium name="Whitehead Institute Centre for Genome Research"/>
        </authorList>
    </citation>
    <scope>NUCLEOTIDE SEQUENCE</scope>
</reference>
<dbReference type="Pfam" id="PF00083">
    <property type="entry name" value="Sugar_tr"/>
    <property type="match status" value="1"/>
</dbReference>
<dbReference type="InterPro" id="IPR020846">
    <property type="entry name" value="MFS_dom"/>
</dbReference>
<evidence type="ECO:0000256" key="2">
    <source>
        <dbReference type="ARBA" id="ARBA00022692"/>
    </source>
</evidence>
<keyword evidence="2 6" id="KW-0812">Transmembrane</keyword>
<evidence type="ECO:0000256" key="5">
    <source>
        <dbReference type="SAM" id="MobiDB-lite"/>
    </source>
</evidence>
<dbReference type="InterPro" id="IPR005828">
    <property type="entry name" value="MFS_sugar_transport-like"/>
</dbReference>
<name>Q4RVK4_TETNG</name>
<feature type="domain" description="Major facilitator superfamily (MFS) profile" evidence="7">
    <location>
        <begin position="74"/>
        <end position="212"/>
    </location>
</feature>
<evidence type="ECO:0000256" key="4">
    <source>
        <dbReference type="ARBA" id="ARBA00023136"/>
    </source>
</evidence>
<dbReference type="GO" id="GO:0022857">
    <property type="term" value="F:transmembrane transporter activity"/>
    <property type="evidence" value="ECO:0007669"/>
    <property type="project" value="InterPro"/>
</dbReference>
<dbReference type="OrthoDB" id="6884957at2759"/>
<dbReference type="AlphaFoldDB" id="Q4RVK4"/>
<dbReference type="GO" id="GO:0016020">
    <property type="term" value="C:membrane"/>
    <property type="evidence" value="ECO:0007669"/>
    <property type="project" value="UniProtKB-SubCell"/>
</dbReference>
<organism evidence="8">
    <name type="scientific">Tetraodon nigroviridis</name>
    <name type="common">Spotted green pufferfish</name>
    <name type="synonym">Chelonodon nigroviridis</name>
    <dbReference type="NCBI Taxonomy" id="99883"/>
    <lineage>
        <taxon>Eukaryota</taxon>
        <taxon>Metazoa</taxon>
        <taxon>Chordata</taxon>
        <taxon>Craniata</taxon>
        <taxon>Vertebrata</taxon>
        <taxon>Euteleostomi</taxon>
        <taxon>Actinopterygii</taxon>
        <taxon>Neopterygii</taxon>
        <taxon>Teleostei</taxon>
        <taxon>Neoteleostei</taxon>
        <taxon>Acanthomorphata</taxon>
        <taxon>Eupercaria</taxon>
        <taxon>Tetraodontiformes</taxon>
        <taxon>Tetradontoidea</taxon>
        <taxon>Tetraodontidae</taxon>
        <taxon>Tetraodon</taxon>
    </lineage>
</organism>
<feature type="region of interest" description="Disordered" evidence="5">
    <location>
        <begin position="60"/>
        <end position="86"/>
    </location>
</feature>
<dbReference type="Gene3D" id="1.20.1250.20">
    <property type="entry name" value="MFS general substrate transporter like domains"/>
    <property type="match status" value="1"/>
</dbReference>
<protein>
    <submittedName>
        <fullName evidence="8">Chromosome 15 SCAF14992, whole genome shotgun sequence</fullName>
    </submittedName>
</protein>
<accession>Q4RVK4</accession>
<dbReference type="PROSITE" id="PS50850">
    <property type="entry name" value="MFS"/>
    <property type="match status" value="1"/>
</dbReference>
<evidence type="ECO:0000259" key="7">
    <source>
        <dbReference type="PROSITE" id="PS50850"/>
    </source>
</evidence>
<feature type="compositionally biased region" description="Polar residues" evidence="5">
    <location>
        <begin position="70"/>
        <end position="84"/>
    </location>
</feature>
<sequence>MESTGGSAAAPAKHSDSSVGEIEMVAMQMETEGHPPENGFVSPETTTPGAADAYRPVRPAVPRGVRERPTNNGTRGEHVNNNGAYGSDSGVDGVQCNCSEWKFKLHTGLVQNVVTKWSLVCKSASEVHIAKFALVVGSSFGYLVFGILADWFGRHPMLITSVLFMLAFGLSVAFSINVPMFSILRFFEGFSLAGIVLSLYLLSELNLWLKCS</sequence>
<gene>
    <name evidence="8" type="ORF">GSTENG00028291001</name>
</gene>
<feature type="transmembrane region" description="Helical" evidence="6">
    <location>
        <begin position="183"/>
        <end position="202"/>
    </location>
</feature>
<comment type="subcellular location">
    <subcellularLocation>
        <location evidence="1">Membrane</location>
        <topology evidence="1">Multi-pass membrane protein</topology>
    </subcellularLocation>
</comment>
<feature type="transmembrane region" description="Helical" evidence="6">
    <location>
        <begin position="158"/>
        <end position="176"/>
    </location>
</feature>
<dbReference type="SUPFAM" id="SSF103473">
    <property type="entry name" value="MFS general substrate transporter"/>
    <property type="match status" value="1"/>
</dbReference>
<reference evidence="8" key="1">
    <citation type="journal article" date="2004" name="Nature">
        <title>Genome duplication in the teleost fish Tetraodon nigroviridis reveals the early vertebrate proto-karyotype.</title>
        <authorList>
            <person name="Jaillon O."/>
            <person name="Aury J.-M."/>
            <person name="Brunet F."/>
            <person name="Petit J.-L."/>
            <person name="Stange-Thomann N."/>
            <person name="Mauceli E."/>
            <person name="Bouneau L."/>
            <person name="Fischer C."/>
            <person name="Ozouf-Costaz C."/>
            <person name="Bernot A."/>
            <person name="Nicaud S."/>
            <person name="Jaffe D."/>
            <person name="Fisher S."/>
            <person name="Lutfalla G."/>
            <person name="Dossat C."/>
            <person name="Segurens B."/>
            <person name="Dasilva C."/>
            <person name="Salanoubat M."/>
            <person name="Levy M."/>
            <person name="Boudet N."/>
            <person name="Castellano S."/>
            <person name="Anthouard V."/>
            <person name="Jubin C."/>
            <person name="Castelli V."/>
            <person name="Katinka M."/>
            <person name="Vacherie B."/>
            <person name="Biemont C."/>
            <person name="Skalli Z."/>
            <person name="Cattolico L."/>
            <person name="Poulain J."/>
            <person name="De Berardinis V."/>
            <person name="Cruaud C."/>
            <person name="Duprat S."/>
            <person name="Brottier P."/>
            <person name="Coutanceau J.-P."/>
            <person name="Gouzy J."/>
            <person name="Parra G."/>
            <person name="Lardier G."/>
            <person name="Chapple C."/>
            <person name="McKernan K.J."/>
            <person name="McEwan P."/>
            <person name="Bosak S."/>
            <person name="Kellis M."/>
            <person name="Volff J.-N."/>
            <person name="Guigo R."/>
            <person name="Zody M.C."/>
            <person name="Mesirov J."/>
            <person name="Lindblad-Toh K."/>
            <person name="Birren B."/>
            <person name="Nusbaum C."/>
            <person name="Kahn D."/>
            <person name="Robinson-Rechavi M."/>
            <person name="Laudet V."/>
            <person name="Schachter V."/>
            <person name="Quetier F."/>
            <person name="Saurin W."/>
            <person name="Scarpelli C."/>
            <person name="Wincker P."/>
            <person name="Lander E.S."/>
            <person name="Weissenbach J."/>
            <person name="Roest Crollius H."/>
        </authorList>
    </citation>
    <scope>NUCLEOTIDE SEQUENCE [LARGE SCALE GENOMIC DNA]</scope>
</reference>
<keyword evidence="3 6" id="KW-1133">Transmembrane helix</keyword>
<evidence type="ECO:0000256" key="3">
    <source>
        <dbReference type="ARBA" id="ARBA00022989"/>
    </source>
</evidence>
<dbReference type="KEGG" id="tng:GSTEN00028291G001"/>
<keyword evidence="4 6" id="KW-0472">Membrane</keyword>
<evidence type="ECO:0000256" key="6">
    <source>
        <dbReference type="SAM" id="Phobius"/>
    </source>
</evidence>
<proteinExistence type="predicted"/>